<feature type="transmembrane region" description="Helical" evidence="1">
    <location>
        <begin position="355"/>
        <end position="373"/>
    </location>
</feature>
<keyword evidence="1" id="KW-0812">Transmembrane</keyword>
<organism evidence="2">
    <name type="scientific">Gracilinema caldarium</name>
    <dbReference type="NCBI Taxonomy" id="215591"/>
    <lineage>
        <taxon>Bacteria</taxon>
        <taxon>Pseudomonadati</taxon>
        <taxon>Spirochaetota</taxon>
        <taxon>Spirochaetia</taxon>
        <taxon>Spirochaetales</taxon>
        <taxon>Breznakiellaceae</taxon>
        <taxon>Gracilinema</taxon>
    </lineage>
</organism>
<dbReference type="AlphaFoldDB" id="A0A7C3E893"/>
<feature type="transmembrane region" description="Helical" evidence="1">
    <location>
        <begin position="321"/>
        <end position="343"/>
    </location>
</feature>
<dbReference type="EMBL" id="DSVL01000071">
    <property type="protein sequence ID" value="HFH28356.1"/>
    <property type="molecule type" value="Genomic_DNA"/>
</dbReference>
<feature type="transmembrane region" description="Helical" evidence="1">
    <location>
        <begin position="281"/>
        <end position="301"/>
    </location>
</feature>
<feature type="transmembrane region" description="Helical" evidence="1">
    <location>
        <begin position="432"/>
        <end position="453"/>
    </location>
</feature>
<feature type="transmembrane region" description="Helical" evidence="1">
    <location>
        <begin position="408"/>
        <end position="425"/>
    </location>
</feature>
<proteinExistence type="predicted"/>
<gene>
    <name evidence="2" type="ORF">ENS59_02430</name>
</gene>
<comment type="caution">
    <text evidence="2">The sequence shown here is derived from an EMBL/GenBank/DDBJ whole genome shotgun (WGS) entry which is preliminary data.</text>
</comment>
<feature type="transmembrane region" description="Helical" evidence="1">
    <location>
        <begin position="385"/>
        <end position="402"/>
    </location>
</feature>
<feature type="transmembrane region" description="Helical" evidence="1">
    <location>
        <begin position="465"/>
        <end position="484"/>
    </location>
</feature>
<accession>A0A7C3E893</accession>
<feature type="transmembrane region" description="Helical" evidence="1">
    <location>
        <begin position="505"/>
        <end position="521"/>
    </location>
</feature>
<evidence type="ECO:0000313" key="2">
    <source>
        <dbReference type="EMBL" id="HFH28356.1"/>
    </source>
</evidence>
<sequence length="641" mass="72122">MHVLHPVQDLSAAGSELSRLRVRAQQGDQEAQRVLEIAKQVEKLKLSYQLRPLLYAYGGFGTSIQFDIAGTTQADNDISLLIAVPLYAKTAVDSALALLSHALTQSPARAVRVAFLANEREGHLGLLDQLDQFNDPESVVILYGDFTPTQGPLYIYQGSAGHIGPRQLLEQSLTAGEKLDLPIEIAQPYNELFRFGWIKAPEALQMIQDRGYPALYYSNSIPQHAAEPTKHLKTEQYEQKLASFLENLIAHIPRDPALFDNHYSLLAFNKQYLLIDEQTTILLIVGAVLSIILFFSIYSILFRRKIMQHWLVFLRRSWVILIYYIFLVASLYMARLCMLLWFLKQGSTAQFPQGMALVFLVLWLSLFSVASPVTKKIVIPKRSSFYGHSAVVVLVLGLLTSIAMDISLIPVFIWALLWVFIGSFVHSFSISLFSTILAPAQVLILFLIGMMQGREINSLLVYPSNIRNSLLFAFLVLPFVLLWKRTTLLRIQKSKNKDKAQTLRFGRYIFASAMILAIFTMEPLQEEKQPAGNTIKPLFTSTLSQSEFLHQRSVAVTITAKTPIEGYEISLESPLSGEAVQLIDSTIPFESNGVHTITSRLVGHPDNPFYFELLLPKDQRLTLRITGRYGTEAAEEVKSLP</sequence>
<keyword evidence="1" id="KW-1133">Transmembrane helix</keyword>
<name>A0A7C3E893_9SPIR</name>
<evidence type="ECO:0000256" key="1">
    <source>
        <dbReference type="SAM" id="Phobius"/>
    </source>
</evidence>
<reference evidence="2" key="1">
    <citation type="journal article" date="2020" name="mSystems">
        <title>Genome- and Community-Level Interaction Insights into Carbon Utilization and Element Cycling Functions of Hydrothermarchaeota in Hydrothermal Sediment.</title>
        <authorList>
            <person name="Zhou Z."/>
            <person name="Liu Y."/>
            <person name="Xu W."/>
            <person name="Pan J."/>
            <person name="Luo Z.H."/>
            <person name="Li M."/>
        </authorList>
    </citation>
    <scope>NUCLEOTIDE SEQUENCE [LARGE SCALE GENOMIC DNA]</scope>
    <source>
        <strain evidence="2">SpSt-503</strain>
    </source>
</reference>
<keyword evidence="1" id="KW-0472">Membrane</keyword>
<protein>
    <submittedName>
        <fullName evidence="2">Uncharacterized protein</fullName>
    </submittedName>
</protein>